<keyword evidence="5" id="KW-1185">Reference proteome</keyword>
<sequence length="179" mass="19072">MRLRFLVLLAFFALATASSPAQLGIYGNFDATHLTNNQSLTWLYGPNFGAYYNFIHAGPIAAGLDARGNFLFGNHLKYRSGLVGVRVAINPPVLPIKPYAQFSVGGGAVRPDSSGSIQTHYTTKFQYGVFGGADITVLPHVDFRLIEVGYARMTGINGGPVAPATSLVTIGSGIVIRLP</sequence>
<evidence type="ECO:0000256" key="1">
    <source>
        <dbReference type="ARBA" id="ARBA00022729"/>
    </source>
</evidence>
<name>A0A916W1L9_9BACT</name>
<evidence type="ECO:0000259" key="3">
    <source>
        <dbReference type="Pfam" id="PF13505"/>
    </source>
</evidence>
<feature type="chain" id="PRO_5037966151" description="Outer membrane protein beta-barrel domain-containing protein" evidence="2">
    <location>
        <begin position="24"/>
        <end position="179"/>
    </location>
</feature>
<feature type="domain" description="Outer membrane protein beta-barrel" evidence="3">
    <location>
        <begin position="5"/>
        <end position="145"/>
    </location>
</feature>
<dbReference type="InterPro" id="IPR011250">
    <property type="entry name" value="OMP/PagP_B-barrel"/>
</dbReference>
<reference evidence="4" key="1">
    <citation type="journal article" date="2014" name="Int. J. Syst. Evol. Microbiol.">
        <title>Complete genome sequence of Corynebacterium casei LMG S-19264T (=DSM 44701T), isolated from a smear-ripened cheese.</title>
        <authorList>
            <consortium name="US DOE Joint Genome Institute (JGI-PGF)"/>
            <person name="Walter F."/>
            <person name="Albersmeier A."/>
            <person name="Kalinowski J."/>
            <person name="Ruckert C."/>
        </authorList>
    </citation>
    <scope>NUCLEOTIDE SEQUENCE</scope>
    <source>
        <strain evidence="4">CGMCC 1.15447</strain>
    </source>
</reference>
<dbReference type="Pfam" id="PF13505">
    <property type="entry name" value="OMP_b-brl"/>
    <property type="match status" value="1"/>
</dbReference>
<organism evidence="4 5">
    <name type="scientific">Edaphobacter acidisoli</name>
    <dbReference type="NCBI Taxonomy" id="2040573"/>
    <lineage>
        <taxon>Bacteria</taxon>
        <taxon>Pseudomonadati</taxon>
        <taxon>Acidobacteriota</taxon>
        <taxon>Terriglobia</taxon>
        <taxon>Terriglobales</taxon>
        <taxon>Acidobacteriaceae</taxon>
        <taxon>Edaphobacter</taxon>
    </lineage>
</organism>
<keyword evidence="1 2" id="KW-0732">Signal</keyword>
<evidence type="ECO:0000256" key="2">
    <source>
        <dbReference type="SAM" id="SignalP"/>
    </source>
</evidence>
<accession>A0A916W1L9</accession>
<gene>
    <name evidence="4" type="ORF">GCM10011507_09770</name>
</gene>
<dbReference type="InterPro" id="IPR027385">
    <property type="entry name" value="Beta-barrel_OMP"/>
</dbReference>
<dbReference type="AlphaFoldDB" id="A0A916W1L9"/>
<dbReference type="SUPFAM" id="SSF56925">
    <property type="entry name" value="OMPA-like"/>
    <property type="match status" value="1"/>
</dbReference>
<protein>
    <recommendedName>
        <fullName evidence="3">Outer membrane protein beta-barrel domain-containing protein</fullName>
    </recommendedName>
</protein>
<dbReference type="EMBL" id="BMJB01000001">
    <property type="protein sequence ID" value="GGA60255.1"/>
    <property type="molecule type" value="Genomic_DNA"/>
</dbReference>
<dbReference type="Proteomes" id="UP000648801">
    <property type="component" value="Unassembled WGS sequence"/>
</dbReference>
<reference evidence="4" key="2">
    <citation type="submission" date="2020-09" db="EMBL/GenBank/DDBJ databases">
        <authorList>
            <person name="Sun Q."/>
            <person name="Zhou Y."/>
        </authorList>
    </citation>
    <scope>NUCLEOTIDE SEQUENCE</scope>
    <source>
        <strain evidence="4">CGMCC 1.15447</strain>
    </source>
</reference>
<evidence type="ECO:0000313" key="5">
    <source>
        <dbReference type="Proteomes" id="UP000648801"/>
    </source>
</evidence>
<proteinExistence type="predicted"/>
<dbReference type="RefSeq" id="WP_188758148.1">
    <property type="nucleotide sequence ID" value="NZ_BMJB01000001.1"/>
</dbReference>
<feature type="signal peptide" evidence="2">
    <location>
        <begin position="1"/>
        <end position="23"/>
    </location>
</feature>
<evidence type="ECO:0000313" key="4">
    <source>
        <dbReference type="EMBL" id="GGA60255.1"/>
    </source>
</evidence>
<comment type="caution">
    <text evidence="4">The sequence shown here is derived from an EMBL/GenBank/DDBJ whole genome shotgun (WGS) entry which is preliminary data.</text>
</comment>